<name>A0A1G6SYQ3_9PROT</name>
<dbReference type="AlphaFoldDB" id="A0A1G6SYQ3"/>
<dbReference type="Proteomes" id="UP000183685">
    <property type="component" value="Unassembled WGS sequence"/>
</dbReference>
<dbReference type="OrthoDB" id="8481014at2"/>
<dbReference type="RefSeq" id="WP_068309142.1">
    <property type="nucleotide sequence ID" value="NZ_DAIOMO010000003.1"/>
</dbReference>
<proteinExistence type="predicted"/>
<accession>A0A1G6SYQ3</accession>
<feature type="domain" description="DUF6916" evidence="1">
    <location>
        <begin position="16"/>
        <end position="115"/>
    </location>
</feature>
<dbReference type="EMBL" id="FNAK01000001">
    <property type="protein sequence ID" value="SDD22032.1"/>
    <property type="molecule type" value="Genomic_DNA"/>
</dbReference>
<keyword evidence="3" id="KW-1185">Reference proteome</keyword>
<evidence type="ECO:0000313" key="2">
    <source>
        <dbReference type="EMBL" id="SDD22032.1"/>
    </source>
</evidence>
<dbReference type="InterPro" id="IPR054209">
    <property type="entry name" value="DUF6916"/>
</dbReference>
<sequence>MTNTETAQLSVGTANAQLFAGGEDQDYQFVAGDLAMPVRLMECTERPDSAGPDSKRTPFLLIFRADVDEAHLMQQTIEFNGSIVGLKDGSLDGLMIHRMMRPAQLPEGAYYQVMFN</sequence>
<organism evidence="2 3">
    <name type="scientific">Kordiimonas lacus</name>
    <dbReference type="NCBI Taxonomy" id="637679"/>
    <lineage>
        <taxon>Bacteria</taxon>
        <taxon>Pseudomonadati</taxon>
        <taxon>Pseudomonadota</taxon>
        <taxon>Alphaproteobacteria</taxon>
        <taxon>Kordiimonadales</taxon>
        <taxon>Kordiimonadaceae</taxon>
        <taxon>Kordiimonas</taxon>
    </lineage>
</organism>
<evidence type="ECO:0000259" key="1">
    <source>
        <dbReference type="Pfam" id="PF21880"/>
    </source>
</evidence>
<dbReference type="STRING" id="637679.GCA_001550055_00842"/>
<protein>
    <recommendedName>
        <fullName evidence="1">DUF6916 domain-containing protein</fullName>
    </recommendedName>
</protein>
<reference evidence="2 3" key="1">
    <citation type="submission" date="2016-10" db="EMBL/GenBank/DDBJ databases">
        <authorList>
            <person name="de Groot N.N."/>
        </authorList>
    </citation>
    <scope>NUCLEOTIDE SEQUENCE [LARGE SCALE GENOMIC DNA]</scope>
    <source>
        <strain evidence="2 3">CGMCC 1.9109</strain>
    </source>
</reference>
<gene>
    <name evidence="2" type="ORF">SAMN04488071_0046</name>
</gene>
<evidence type="ECO:0000313" key="3">
    <source>
        <dbReference type="Proteomes" id="UP000183685"/>
    </source>
</evidence>
<dbReference type="Pfam" id="PF21880">
    <property type="entry name" value="DUF6916"/>
    <property type="match status" value="1"/>
</dbReference>